<dbReference type="Pfam" id="PF00561">
    <property type="entry name" value="Abhydrolase_1"/>
    <property type="match status" value="1"/>
</dbReference>
<dbReference type="SUPFAM" id="SSF53474">
    <property type="entry name" value="alpha/beta-Hydrolases"/>
    <property type="match status" value="1"/>
</dbReference>
<organism evidence="6 7">
    <name type="scientific">Polytolypa hystricis (strain UAMH7299)</name>
    <dbReference type="NCBI Taxonomy" id="1447883"/>
    <lineage>
        <taxon>Eukaryota</taxon>
        <taxon>Fungi</taxon>
        <taxon>Dikarya</taxon>
        <taxon>Ascomycota</taxon>
        <taxon>Pezizomycotina</taxon>
        <taxon>Eurotiomycetes</taxon>
        <taxon>Eurotiomycetidae</taxon>
        <taxon>Onygenales</taxon>
        <taxon>Onygenales incertae sedis</taxon>
        <taxon>Polytolypa</taxon>
    </lineage>
</organism>
<dbReference type="OrthoDB" id="4204288at2759"/>
<name>A0A2B7YPY4_POLH7</name>
<dbReference type="AlphaFoldDB" id="A0A2B7YPY4"/>
<accession>A0A2B7YPY4</accession>
<dbReference type="EMBL" id="PDNA01000029">
    <property type="protein sequence ID" value="PGH23043.1"/>
    <property type="molecule type" value="Genomic_DNA"/>
</dbReference>
<feature type="domain" description="Peptidase S33 tripeptidyl aminopeptidase-like C-terminal" evidence="5">
    <location>
        <begin position="392"/>
        <end position="492"/>
    </location>
</feature>
<keyword evidence="2" id="KW-0378">Hydrolase</keyword>
<keyword evidence="7" id="KW-1185">Reference proteome</keyword>
<dbReference type="STRING" id="1447883.A0A2B7YPY4"/>
<evidence type="ECO:0008006" key="8">
    <source>
        <dbReference type="Google" id="ProtNLM"/>
    </source>
</evidence>
<dbReference type="PANTHER" id="PTHR43248">
    <property type="entry name" value="2-SUCCINYL-6-HYDROXY-2,4-CYCLOHEXADIENE-1-CARBOXYLATE SYNTHASE"/>
    <property type="match status" value="1"/>
</dbReference>
<feature type="chain" id="PRO_5012835180" description="AB hydrolase-1 domain-containing protein" evidence="3">
    <location>
        <begin position="20"/>
        <end position="541"/>
    </location>
</feature>
<evidence type="ECO:0000313" key="6">
    <source>
        <dbReference type="EMBL" id="PGH23043.1"/>
    </source>
</evidence>
<evidence type="ECO:0000259" key="4">
    <source>
        <dbReference type="Pfam" id="PF00561"/>
    </source>
</evidence>
<dbReference type="InterPro" id="IPR029058">
    <property type="entry name" value="AB_hydrolase_fold"/>
</dbReference>
<evidence type="ECO:0000256" key="1">
    <source>
        <dbReference type="ARBA" id="ARBA00010088"/>
    </source>
</evidence>
<evidence type="ECO:0000256" key="2">
    <source>
        <dbReference type="ARBA" id="ARBA00022801"/>
    </source>
</evidence>
<gene>
    <name evidence="6" type="ORF">AJ80_02816</name>
</gene>
<dbReference type="InterPro" id="IPR051601">
    <property type="entry name" value="Serine_prot/Carboxylest_S33"/>
</dbReference>
<proteinExistence type="inferred from homology"/>
<comment type="caution">
    <text evidence="6">The sequence shown here is derived from an EMBL/GenBank/DDBJ whole genome shotgun (WGS) entry which is preliminary data.</text>
</comment>
<dbReference type="GO" id="GO:0016787">
    <property type="term" value="F:hydrolase activity"/>
    <property type="evidence" value="ECO:0007669"/>
    <property type="project" value="UniProtKB-KW"/>
</dbReference>
<keyword evidence="3" id="KW-0732">Signal</keyword>
<evidence type="ECO:0000313" key="7">
    <source>
        <dbReference type="Proteomes" id="UP000224634"/>
    </source>
</evidence>
<dbReference type="InterPro" id="IPR013595">
    <property type="entry name" value="Pept_S33_TAP-like_C"/>
</dbReference>
<dbReference type="PANTHER" id="PTHR43248:SF25">
    <property type="entry name" value="AB HYDROLASE-1 DOMAIN-CONTAINING PROTEIN-RELATED"/>
    <property type="match status" value="1"/>
</dbReference>
<dbReference type="Gene3D" id="3.40.50.1820">
    <property type="entry name" value="alpha/beta hydrolase"/>
    <property type="match status" value="1"/>
</dbReference>
<dbReference type="InterPro" id="IPR000073">
    <property type="entry name" value="AB_hydrolase_1"/>
</dbReference>
<dbReference type="Pfam" id="PF08386">
    <property type="entry name" value="Abhydrolase_4"/>
    <property type="match status" value="1"/>
</dbReference>
<dbReference type="Proteomes" id="UP000224634">
    <property type="component" value="Unassembled WGS sequence"/>
</dbReference>
<feature type="domain" description="AB hydrolase-1" evidence="4">
    <location>
        <begin position="78"/>
        <end position="234"/>
    </location>
</feature>
<evidence type="ECO:0000259" key="5">
    <source>
        <dbReference type="Pfam" id="PF08386"/>
    </source>
</evidence>
<protein>
    <recommendedName>
        <fullName evidence="8">AB hydrolase-1 domain-containing protein</fullName>
    </recommendedName>
</protein>
<feature type="signal peptide" evidence="3">
    <location>
        <begin position="1"/>
        <end position="19"/>
    </location>
</feature>
<reference evidence="6 7" key="1">
    <citation type="submission" date="2017-10" db="EMBL/GenBank/DDBJ databases">
        <title>Comparative genomics in systemic dimorphic fungi from Ajellomycetaceae.</title>
        <authorList>
            <person name="Munoz J.F."/>
            <person name="Mcewen J.G."/>
            <person name="Clay O.K."/>
            <person name="Cuomo C.A."/>
        </authorList>
    </citation>
    <scope>NUCLEOTIDE SEQUENCE [LARGE SCALE GENOMIC DNA]</scope>
    <source>
        <strain evidence="6 7">UAMH7299</strain>
    </source>
</reference>
<evidence type="ECO:0000256" key="3">
    <source>
        <dbReference type="SAM" id="SignalP"/>
    </source>
</evidence>
<sequence length="541" mass="59139">MLPLLLFLILTIRAKLVESGKPPPGQLEWGNCTDFAAERNECAVLTVPLDYTDSESDSTLALDLLKVNATKTPVLGSVLYNPGGPGGSGVEAVGLYGTNLVEILGGQYNVIGFDPRRGTGKTIPFDCKNTMLPIRRRRDLVFQRNLTELLLEDGWDSAQRAAAACSETMKETGELIGTAFVARDMVQIIDALEEDGQLRYWGMSYGTQLGMTFASMFPDRVERLILDGVTNPHEYVAGTWFDSLHDTDKAFLALLSECLKAGDKCELSNLGGPKATAEDLLKKIDAKLKGYYIDGKEAGGSLYSYLLMKLAVHQALYSPNQWAMLSSLLMSIMDQDFESELPDEPITPPPIEYYNLGYDAPLGIACGDSTLRVDSPKELLDIVAQQEKVSSFGDIWFTERWKCTAWPFKAKDRYTGNFSATTNFPILFIGNSFDPVTPLSSAHNASAGFADSVVLNHNGYGHCSIAHPSLCTGKAVRSYFVDGKLPEPGTKCEPDIPAFDLGSDDIFLGEKKRSTLSDDDVNLLKAMKEAGRLRATHSLGT</sequence>
<comment type="similarity">
    <text evidence="1">Belongs to the peptidase S33 family.</text>
</comment>